<dbReference type="EMBL" id="FNOX01000009">
    <property type="protein sequence ID" value="SDZ34681.1"/>
    <property type="molecule type" value="Genomic_DNA"/>
</dbReference>
<reference evidence="2 3" key="1">
    <citation type="submission" date="2016-10" db="EMBL/GenBank/DDBJ databases">
        <authorList>
            <person name="de Groot N.N."/>
        </authorList>
    </citation>
    <scope>NUCLEOTIDE SEQUENCE [LARGE SCALE GENOMIC DNA]</scope>
    <source>
        <strain evidence="2 3">ICMP 14252</strain>
    </source>
</reference>
<protein>
    <submittedName>
        <fullName evidence="1">Acetyltransferase</fullName>
    </submittedName>
</protein>
<evidence type="ECO:0000313" key="3">
    <source>
        <dbReference type="Proteomes" id="UP000182902"/>
    </source>
</evidence>
<dbReference type="EMBL" id="JACAQV010000017">
    <property type="protein sequence ID" value="NWF09562.1"/>
    <property type="molecule type" value="Genomic_DNA"/>
</dbReference>
<evidence type="ECO:0000313" key="1">
    <source>
        <dbReference type="EMBL" id="NWF09562.1"/>
    </source>
</evidence>
<dbReference type="GO" id="GO:0016740">
    <property type="term" value="F:transferase activity"/>
    <property type="evidence" value="ECO:0007669"/>
    <property type="project" value="UniProtKB-KW"/>
</dbReference>
<name>A0A1H3SAY0_9PSED</name>
<dbReference type="Proteomes" id="UP000561369">
    <property type="component" value="Unassembled WGS sequence"/>
</dbReference>
<dbReference type="Proteomes" id="UP000182902">
    <property type="component" value="Unassembled WGS sequence"/>
</dbReference>
<keyword evidence="1" id="KW-0808">Transferase</keyword>
<organism evidence="2 3">
    <name type="scientific">Pseudomonas salomonii</name>
    <dbReference type="NCBI Taxonomy" id="191391"/>
    <lineage>
        <taxon>Bacteria</taxon>
        <taxon>Pseudomonadati</taxon>
        <taxon>Pseudomonadota</taxon>
        <taxon>Gammaproteobacteria</taxon>
        <taxon>Pseudomonadales</taxon>
        <taxon>Pseudomonadaceae</taxon>
        <taxon>Pseudomonas</taxon>
    </lineage>
</organism>
<sequence>MTEDLALYSRRGYLHTHRAEEHGLRRLYMIKHL</sequence>
<proteinExistence type="predicted"/>
<evidence type="ECO:0000313" key="4">
    <source>
        <dbReference type="Proteomes" id="UP000561369"/>
    </source>
</evidence>
<reference evidence="1 4" key="2">
    <citation type="submission" date="2020-04" db="EMBL/GenBank/DDBJ databases">
        <title>Molecular characterization of pseudomonads from Agaricus bisporus reveal novel blotch 2 pathogens in Western Europe.</title>
        <authorList>
            <person name="Taparia T."/>
            <person name="Krijger M."/>
            <person name="Haynes E."/>
            <person name="Elpinstone J.G."/>
            <person name="Noble R."/>
            <person name="Van Der Wolf J."/>
        </authorList>
    </citation>
    <scope>NUCLEOTIDE SEQUENCE [LARGE SCALE GENOMIC DNA]</scope>
    <source>
        <strain evidence="1 4">IPO3765</strain>
    </source>
</reference>
<gene>
    <name evidence="1" type="ORF">HX810_18015</name>
    <name evidence="2" type="ORF">SAMN05216247_10953</name>
</gene>
<evidence type="ECO:0000313" key="2">
    <source>
        <dbReference type="EMBL" id="SDZ34681.1"/>
    </source>
</evidence>
<dbReference type="AlphaFoldDB" id="A0A1H3SAY0"/>
<accession>A0A1H3SAY0</accession>
<dbReference type="RefSeq" id="WP_065912338.1">
    <property type="nucleotide sequence ID" value="NZ_JACAQV010000017.1"/>
</dbReference>